<gene>
    <name evidence="1" type="ORF">ZHAS_00010735</name>
</gene>
<reference evidence="2" key="2">
    <citation type="submission" date="2020-05" db="UniProtKB">
        <authorList>
            <consortium name="EnsemblMetazoa"/>
        </authorList>
    </citation>
    <scope>IDENTIFICATION</scope>
</reference>
<dbReference type="VEuPathDB" id="VectorBase:ASIC010735"/>
<protein>
    <submittedName>
        <fullName evidence="1 2">Tellurium resistance protein terb</fullName>
    </submittedName>
</protein>
<evidence type="ECO:0000313" key="3">
    <source>
        <dbReference type="Proteomes" id="UP000030765"/>
    </source>
</evidence>
<dbReference type="EnsemblMetazoa" id="ASIC010735-RA">
    <property type="protein sequence ID" value="ASIC010735-PA"/>
    <property type="gene ID" value="ASIC010735"/>
</dbReference>
<evidence type="ECO:0000313" key="1">
    <source>
        <dbReference type="EMBL" id="KFB43058.1"/>
    </source>
</evidence>
<proteinExistence type="predicted"/>
<organism evidence="1">
    <name type="scientific">Anopheles sinensis</name>
    <name type="common">Mosquito</name>
    <dbReference type="NCBI Taxonomy" id="74873"/>
    <lineage>
        <taxon>Eukaryota</taxon>
        <taxon>Metazoa</taxon>
        <taxon>Ecdysozoa</taxon>
        <taxon>Arthropoda</taxon>
        <taxon>Hexapoda</taxon>
        <taxon>Insecta</taxon>
        <taxon>Pterygota</taxon>
        <taxon>Neoptera</taxon>
        <taxon>Endopterygota</taxon>
        <taxon>Diptera</taxon>
        <taxon>Nematocera</taxon>
        <taxon>Culicoidea</taxon>
        <taxon>Culicidae</taxon>
        <taxon>Anophelinae</taxon>
        <taxon>Anopheles</taxon>
    </lineage>
</organism>
<dbReference type="Proteomes" id="UP000030765">
    <property type="component" value="Unassembled WGS sequence"/>
</dbReference>
<evidence type="ECO:0000313" key="2">
    <source>
        <dbReference type="EnsemblMetazoa" id="ASIC010735-PA"/>
    </source>
</evidence>
<name>A0A084VYL4_ANOSI</name>
<dbReference type="EMBL" id="ATLV01018378">
    <property type="status" value="NOT_ANNOTATED_CDS"/>
    <property type="molecule type" value="Genomic_DNA"/>
</dbReference>
<accession>A0A084VYL4</accession>
<dbReference type="EMBL" id="KE525231">
    <property type="protein sequence ID" value="KFB43058.1"/>
    <property type="molecule type" value="Genomic_DNA"/>
</dbReference>
<keyword evidence="3" id="KW-1185">Reference proteome</keyword>
<dbReference type="AlphaFoldDB" id="A0A084VYL4"/>
<sequence length="138" mass="15323">MTYNLLGSVGRPLTVHYTLAVRHAPEPATPEVHVRCASTLCIGPKIIETYDVPKFSNYRHLAEPLGFRCQRRDTGKSCGVEFPPQKERTHVASAPWQSSLGLEISNGIIDAQLRKGRESCGPSLEDLSSYFMSELRPP</sequence>
<reference evidence="1 3" key="1">
    <citation type="journal article" date="2014" name="BMC Genomics">
        <title>Genome sequence of Anopheles sinensis provides insight into genetics basis of mosquito competence for malaria parasites.</title>
        <authorList>
            <person name="Zhou D."/>
            <person name="Zhang D."/>
            <person name="Ding G."/>
            <person name="Shi L."/>
            <person name="Hou Q."/>
            <person name="Ye Y."/>
            <person name="Xu Y."/>
            <person name="Zhou H."/>
            <person name="Xiong C."/>
            <person name="Li S."/>
            <person name="Yu J."/>
            <person name="Hong S."/>
            <person name="Yu X."/>
            <person name="Zou P."/>
            <person name="Chen C."/>
            <person name="Chang X."/>
            <person name="Wang W."/>
            <person name="Lv Y."/>
            <person name="Sun Y."/>
            <person name="Ma L."/>
            <person name="Shen B."/>
            <person name="Zhu C."/>
        </authorList>
    </citation>
    <scope>NUCLEOTIDE SEQUENCE [LARGE SCALE GENOMIC DNA]</scope>
</reference>